<proteinExistence type="predicted"/>
<evidence type="ECO:0000313" key="8">
    <source>
        <dbReference type="EMBL" id="RKN33116.1"/>
    </source>
</evidence>
<organism evidence="8 9">
    <name type="scientific">Micromonospora musae</name>
    <dbReference type="NCBI Taxonomy" id="1894970"/>
    <lineage>
        <taxon>Bacteria</taxon>
        <taxon>Bacillati</taxon>
        <taxon>Actinomycetota</taxon>
        <taxon>Actinomycetes</taxon>
        <taxon>Micromonosporales</taxon>
        <taxon>Micromonosporaceae</taxon>
        <taxon>Micromonospora</taxon>
    </lineage>
</organism>
<feature type="transmembrane region" description="Helical" evidence="6">
    <location>
        <begin position="145"/>
        <end position="163"/>
    </location>
</feature>
<evidence type="ECO:0000256" key="4">
    <source>
        <dbReference type="ARBA" id="ARBA00022989"/>
    </source>
</evidence>
<dbReference type="GO" id="GO:0022857">
    <property type="term" value="F:transmembrane transporter activity"/>
    <property type="evidence" value="ECO:0007669"/>
    <property type="project" value="InterPro"/>
</dbReference>
<dbReference type="PROSITE" id="PS50850">
    <property type="entry name" value="MFS"/>
    <property type="match status" value="1"/>
</dbReference>
<comment type="caution">
    <text evidence="8">The sequence shown here is derived from an EMBL/GenBank/DDBJ whole genome shotgun (WGS) entry which is preliminary data.</text>
</comment>
<dbReference type="AlphaFoldDB" id="A0A3A9YJH7"/>
<keyword evidence="5 6" id="KW-0472">Membrane</keyword>
<evidence type="ECO:0000256" key="3">
    <source>
        <dbReference type="ARBA" id="ARBA00022692"/>
    </source>
</evidence>
<dbReference type="Pfam" id="PF07690">
    <property type="entry name" value="MFS_1"/>
    <property type="match status" value="1"/>
</dbReference>
<dbReference type="Proteomes" id="UP000275865">
    <property type="component" value="Unassembled WGS sequence"/>
</dbReference>
<evidence type="ECO:0000313" key="9">
    <source>
        <dbReference type="Proteomes" id="UP000275865"/>
    </source>
</evidence>
<evidence type="ECO:0000259" key="7">
    <source>
        <dbReference type="PROSITE" id="PS50850"/>
    </source>
</evidence>
<dbReference type="PANTHER" id="PTHR23513">
    <property type="entry name" value="INTEGRAL MEMBRANE EFFLUX PROTEIN-RELATED"/>
    <property type="match status" value="1"/>
</dbReference>
<feature type="transmembrane region" description="Helical" evidence="6">
    <location>
        <begin position="169"/>
        <end position="187"/>
    </location>
</feature>
<protein>
    <submittedName>
        <fullName evidence="8">MFS transporter</fullName>
    </submittedName>
</protein>
<feature type="transmembrane region" description="Helical" evidence="6">
    <location>
        <begin position="16"/>
        <end position="39"/>
    </location>
</feature>
<keyword evidence="2" id="KW-1003">Cell membrane</keyword>
<dbReference type="PANTHER" id="PTHR23513:SF11">
    <property type="entry name" value="STAPHYLOFERRIN A TRANSPORTER"/>
    <property type="match status" value="1"/>
</dbReference>
<evidence type="ECO:0000256" key="6">
    <source>
        <dbReference type="SAM" id="Phobius"/>
    </source>
</evidence>
<feature type="transmembrane region" description="Helical" evidence="6">
    <location>
        <begin position="279"/>
        <end position="312"/>
    </location>
</feature>
<feature type="domain" description="Major facilitator superfamily (MFS) profile" evidence="7">
    <location>
        <begin position="160"/>
        <end position="408"/>
    </location>
</feature>
<dbReference type="GO" id="GO:0005886">
    <property type="term" value="C:plasma membrane"/>
    <property type="evidence" value="ECO:0007669"/>
    <property type="project" value="UniProtKB-SubCell"/>
</dbReference>
<feature type="transmembrane region" description="Helical" evidence="6">
    <location>
        <begin position="360"/>
        <end position="382"/>
    </location>
</feature>
<comment type="subcellular location">
    <subcellularLocation>
        <location evidence="1">Cell membrane</location>
        <topology evidence="1">Multi-pass membrane protein</topology>
    </subcellularLocation>
</comment>
<evidence type="ECO:0000256" key="2">
    <source>
        <dbReference type="ARBA" id="ARBA00022475"/>
    </source>
</evidence>
<dbReference type="EMBL" id="RAZT01000005">
    <property type="protein sequence ID" value="RKN33116.1"/>
    <property type="molecule type" value="Genomic_DNA"/>
</dbReference>
<dbReference type="InterPro" id="IPR020846">
    <property type="entry name" value="MFS_dom"/>
</dbReference>
<keyword evidence="3 6" id="KW-0812">Transmembrane</keyword>
<evidence type="ECO:0000256" key="5">
    <source>
        <dbReference type="ARBA" id="ARBA00023136"/>
    </source>
</evidence>
<keyword evidence="4 6" id="KW-1133">Transmembrane helix</keyword>
<sequence>MRTYAELFAVREFRNLFLANCAGIAAHTTSALALGALTYASTGSALLTALSMFGAPLAGVLGSLTLLSAADSVPPRRALTLAALLVTAGAAVQAVPGLPLWARFVVIFGSAYVGSVTGGARWALLTDILPANAYVLARATMNTSVGVMQIAGFGLAGVLLVWLSPYQVFLLALALRAVAAAVGWFGLSEHPARATERVTVARTLRVNRALWADPGRRSLLLNLWLPGGLIVGCEALFVPYAGDRAGFLLAAAALGMLIGDVLVGRFLTPARRERWLHPLRLLLALPYLAFVLAPPLPLAMAVALIASVGYAATLPLQERLVAHSPSDARGQVLGLHHNGMLAGQALCAAVAGAVADLVPAYHAVALLAGASLVATLTLTAGLRRTAPRAATIGGVEDRTRPDPAAAAP</sequence>
<dbReference type="RefSeq" id="WP_120688949.1">
    <property type="nucleotide sequence ID" value="NZ_RAZT01000005.1"/>
</dbReference>
<feature type="transmembrane region" description="Helical" evidence="6">
    <location>
        <begin position="45"/>
        <end position="66"/>
    </location>
</feature>
<gene>
    <name evidence="8" type="ORF">D7044_12565</name>
</gene>
<feature type="transmembrane region" description="Helical" evidence="6">
    <location>
        <begin position="78"/>
        <end position="95"/>
    </location>
</feature>
<dbReference type="Gene3D" id="1.20.1250.20">
    <property type="entry name" value="MFS general substrate transporter like domains"/>
    <property type="match status" value="1"/>
</dbReference>
<evidence type="ECO:0000256" key="1">
    <source>
        <dbReference type="ARBA" id="ARBA00004651"/>
    </source>
</evidence>
<dbReference type="InterPro" id="IPR011701">
    <property type="entry name" value="MFS"/>
</dbReference>
<feature type="transmembrane region" description="Helical" evidence="6">
    <location>
        <begin position="101"/>
        <end position="124"/>
    </location>
</feature>
<dbReference type="InterPro" id="IPR036259">
    <property type="entry name" value="MFS_trans_sf"/>
</dbReference>
<accession>A0A3A9YJH7</accession>
<reference evidence="8 9" key="1">
    <citation type="submission" date="2018-09" db="EMBL/GenBank/DDBJ databases">
        <title>Micromonospora sp. nov. MS1-9, isolated from a root of Musa sp.</title>
        <authorList>
            <person name="Kuncharoen N."/>
            <person name="Kudo T."/>
            <person name="Ohkuma M."/>
            <person name="Yuki M."/>
            <person name="Tanasupawat S."/>
        </authorList>
    </citation>
    <scope>NUCLEOTIDE SEQUENCE [LARGE SCALE GENOMIC DNA]</scope>
    <source>
        <strain evidence="8 9">MS1-9</strain>
    </source>
</reference>
<feature type="transmembrane region" description="Helical" evidence="6">
    <location>
        <begin position="219"/>
        <end position="241"/>
    </location>
</feature>
<feature type="transmembrane region" description="Helical" evidence="6">
    <location>
        <begin position="247"/>
        <end position="267"/>
    </location>
</feature>
<dbReference type="SUPFAM" id="SSF103473">
    <property type="entry name" value="MFS general substrate transporter"/>
    <property type="match status" value="1"/>
</dbReference>
<name>A0A3A9YJH7_9ACTN</name>